<dbReference type="RefSeq" id="WP_114069955.1">
    <property type="nucleotide sequence ID" value="NZ_CP030850.1"/>
</dbReference>
<evidence type="ECO:0000313" key="2">
    <source>
        <dbReference type="Proteomes" id="UP000251993"/>
    </source>
</evidence>
<dbReference type="KEGG" id="run:DR864_27370"/>
<dbReference type="OrthoDB" id="3918894at2"/>
<organism evidence="1 2">
    <name type="scientific">Runella rosea</name>
    <dbReference type="NCBI Taxonomy" id="2259595"/>
    <lineage>
        <taxon>Bacteria</taxon>
        <taxon>Pseudomonadati</taxon>
        <taxon>Bacteroidota</taxon>
        <taxon>Cytophagia</taxon>
        <taxon>Cytophagales</taxon>
        <taxon>Spirosomataceae</taxon>
        <taxon>Runella</taxon>
    </lineage>
</organism>
<accession>A0A344TRC3</accession>
<reference evidence="1 2" key="1">
    <citation type="submission" date="2018-07" db="EMBL/GenBank/DDBJ databases">
        <title>Genome sequencing of Runella.</title>
        <authorList>
            <person name="Baek M.-G."/>
            <person name="Yi H."/>
        </authorList>
    </citation>
    <scope>NUCLEOTIDE SEQUENCE [LARGE SCALE GENOMIC DNA]</scope>
    <source>
        <strain evidence="1 2">HYN0085</strain>
    </source>
</reference>
<dbReference type="AlphaFoldDB" id="A0A344TRC3"/>
<proteinExistence type="predicted"/>
<sequence>MSTAITLESNPIEKDYEDYICAYFQSGGLYVEKSIIYRETEEILELDIIFTDFDRDNVTRKLVEIKSGNWGFSEIFKVKGWLVYLKMEDGLFIIKRTKDSVDYFKRKASDLSIELIDNSDLSKTNECLGKFLHQPAEEKEIETLRFSYLLERKLLKQIKDLKKKYPENEGFKNLDDYFFKINSGTFFSNSPVRRIKQLFETYIKYKNITAKICHELESGEYDEGVEELSSECFKSLFYKAENSPLQIALYIEHMARLTILKSCTEHLLRNHKGTFWEDKFSESLDYLSIPQTIKSGLEVLVKEPFFHRYPVFWQFFTYVMGGFILTDLKDKEYSYISENTGIPVEEIPNAFESFNKLFPKSGGWMFTMPRSNIIWHRFFPIPFSGIGANHRRFIHLQEFTEENKTYEELAKLINGQKTMTDIIKWNNLGYEILK</sequence>
<gene>
    <name evidence="1" type="ORF">DR864_27370</name>
</gene>
<dbReference type="EMBL" id="CP030850">
    <property type="protein sequence ID" value="AXE21194.1"/>
    <property type="molecule type" value="Genomic_DNA"/>
</dbReference>
<keyword evidence="2" id="KW-1185">Reference proteome</keyword>
<evidence type="ECO:0000313" key="1">
    <source>
        <dbReference type="EMBL" id="AXE21194.1"/>
    </source>
</evidence>
<protein>
    <submittedName>
        <fullName evidence="1">Uncharacterized protein</fullName>
    </submittedName>
</protein>
<name>A0A344TRC3_9BACT</name>
<dbReference type="Proteomes" id="UP000251993">
    <property type="component" value="Chromosome"/>
</dbReference>